<evidence type="ECO:0000313" key="2">
    <source>
        <dbReference type="EMBL" id="MCS5733871.1"/>
    </source>
</evidence>
<feature type="region of interest" description="Disordered" evidence="1">
    <location>
        <begin position="1734"/>
        <end position="1771"/>
    </location>
</feature>
<gene>
    <name evidence="2" type="ORF">N1032_08980</name>
</gene>
<dbReference type="NCBIfam" id="TIGR03696">
    <property type="entry name" value="Rhs_assc_core"/>
    <property type="match status" value="1"/>
</dbReference>
<dbReference type="PANTHER" id="PTHR32305">
    <property type="match status" value="1"/>
</dbReference>
<name>A0ABT2H1T6_9MICO</name>
<organism evidence="2 3">
    <name type="scientific">Herbiconiux daphne</name>
    <dbReference type="NCBI Taxonomy" id="2970914"/>
    <lineage>
        <taxon>Bacteria</taxon>
        <taxon>Bacillati</taxon>
        <taxon>Actinomycetota</taxon>
        <taxon>Actinomycetes</taxon>
        <taxon>Micrococcales</taxon>
        <taxon>Microbacteriaceae</taxon>
        <taxon>Herbiconiux</taxon>
    </lineage>
</organism>
<dbReference type="Gene3D" id="2.180.10.10">
    <property type="entry name" value="RHS repeat-associated core"/>
    <property type="match status" value="2"/>
</dbReference>
<feature type="compositionally biased region" description="Polar residues" evidence="1">
    <location>
        <begin position="1493"/>
        <end position="1512"/>
    </location>
</feature>
<protein>
    <recommendedName>
        <fullName evidence="4">RHS repeat-associated core domain-containing protein</fullName>
    </recommendedName>
</protein>
<dbReference type="InterPro" id="IPR050708">
    <property type="entry name" value="T6SS_VgrG/RHS"/>
</dbReference>
<dbReference type="InterPro" id="IPR022385">
    <property type="entry name" value="Rhs_assc_core"/>
</dbReference>
<accession>A0ABT2H1T6</accession>
<evidence type="ECO:0000256" key="1">
    <source>
        <dbReference type="SAM" id="MobiDB-lite"/>
    </source>
</evidence>
<dbReference type="RefSeq" id="WP_259538727.1">
    <property type="nucleotide sequence ID" value="NZ_JANLCJ010000003.1"/>
</dbReference>
<dbReference type="NCBIfam" id="TIGR01643">
    <property type="entry name" value="YD_repeat_2x"/>
    <property type="match status" value="2"/>
</dbReference>
<proteinExistence type="predicted"/>
<feature type="compositionally biased region" description="Polar residues" evidence="1">
    <location>
        <begin position="1740"/>
        <end position="1754"/>
    </location>
</feature>
<dbReference type="EMBL" id="JANLCJ010000003">
    <property type="protein sequence ID" value="MCS5733871.1"/>
    <property type="molecule type" value="Genomic_DNA"/>
</dbReference>
<reference evidence="2" key="1">
    <citation type="submission" date="2022-08" db="EMBL/GenBank/DDBJ databases">
        <authorList>
            <person name="Deng Y."/>
            <person name="Han X.-F."/>
            <person name="Zhang Y.-Q."/>
        </authorList>
    </citation>
    <scope>NUCLEOTIDE SEQUENCE</scope>
    <source>
        <strain evidence="2">CPCC 203386</strain>
    </source>
</reference>
<feature type="region of interest" description="Disordered" evidence="1">
    <location>
        <begin position="1106"/>
        <end position="1125"/>
    </location>
</feature>
<evidence type="ECO:0000313" key="3">
    <source>
        <dbReference type="Proteomes" id="UP001165586"/>
    </source>
</evidence>
<comment type="caution">
    <text evidence="2">The sequence shown here is derived from an EMBL/GenBank/DDBJ whole genome shotgun (WGS) entry which is preliminary data.</text>
</comment>
<dbReference type="PANTHER" id="PTHR32305:SF17">
    <property type="entry name" value="TRNA NUCLEASE WAPA"/>
    <property type="match status" value="1"/>
</dbReference>
<feature type="compositionally biased region" description="Low complexity" evidence="1">
    <location>
        <begin position="1112"/>
        <end position="1125"/>
    </location>
</feature>
<dbReference type="Proteomes" id="UP001165586">
    <property type="component" value="Unassembled WGS sequence"/>
</dbReference>
<keyword evidence="3" id="KW-1185">Reference proteome</keyword>
<sequence>MTAEVLSAQAISAAGLPAPLAVQLVRADGHASDALIAVRIPAQATAGLFGADYASRIRWVQVPTGTEPSKLVESALPVASTIDPTDGSTVLTPKVGAKPMTLMPLTGAESSSGSGAFSASSLKPSSTWDVSAQTGDFSWSLPMRVPPAAAGPTPSVSLQYDSQSIDGETGATNNQPTAVGEGWDVTGGGYIERSYVSCAIDNGASGPTTTSGDLCWKTDNATISLAGHSGQLIRDAGSGTWKLQNDDGSRVEHLIGISQGCADNGTYNTECWRLTTTDGTQYYFGLNKLPGWTTAKTTTNSTWTVPVFGNDPGEPCNTGTFATSSCMQGWRWNLDYVVDTHNNAEALYYSSETNKYARNGSTAVSYTRGGQLEHIDYGLRGDQVYATNAASGKVIFGYDAYGRCNDTSHANCTFEALSSAAVAPAHPTAYPDIPFDQLCTGATCPTLVSPTFWTTGMLNTVTTKTLSGGAYGTVDVWALSHSFPAPGDTTNPALWLTQVVHTGYSGGSSIAEPPTKFNGITMQNRVWGQDGLVPLDKWRISSITLSTGATISVNYSAPTAACSDTNAPNIIANANTNTALCFPQWWSPQVTPPIAAQKDLFHKYVVTSVIFNPVTGGGNDAIQETDYVYTGTPAWRYDKSPLTPDDKRTWSVFAGFSAVEVRVGDHNVPSKQQTTAYTFFQGMDGDQASTAGGTKSAAVGGVTDSLWFAGRTREVKTLNGVGGAVLSATVTTPWASSATASDGTYTAHMLGDAEVVKIEPVSTGGNRTIRTTRTFDGTTGLPLTESVNRSDAGSMCTRTTYTPSNTTAWIIGLPSEIGKAGVDCASYDAGPYPAAAISRTRLQYDGADWGVAAARGDVTKITTVDSYTGTTADSAHWIDASSAGYDAMGRVTTATDILGHTTKTAYTPAAGAAAGGGALVGSTVTNTAGWTTTTTFNPAWGAETSATDQNGKVTTATYDALGRRTGVWLPDRPVATNSTPSIGYAYTVSQTKPLAVATTTLVDSGTKIDYTLYDGLGQQIQTQGLGEGGGSVITDTGYDSAGHVWMTNNPYWTTAVTPSATQFVPLSEGNIPSKVTTTFDGAGRPATSILSSYTVEQQRTTYSYQGADRTDTTPPAGGTPTSTFTDSLGQQTKLIQYLGTSPAATGKETTTYAYDVQGHMSSMIDPAGNQWSWSSDVLGHQISATDPDTGTSTTTYDNAGNILTTKDARGIVLAYTYDALNRKTGQYKDSTGTGGTKLASWTYDTLAKGQLTSTSSYVNGAAYTRATTGYDAAYRPTGASVSIPSSAPAFGGQTFTTTHAYNQDGSLLYSMLPAAGGLPAETMRFAYTGAGRLNSVRGSVQMLSETVYTGIGQVSQYNRVGATSDFSSYGHELATGAFGSIKETTVTGSTFTIVADRQYKHDAAGNVTSVSTTASGIATDTQCYSYDYLRDLTAAWTPASNNCAATPTSTTIGGPSPYWTTYAVDPATGNRTSIVKKAVTGTGTSVTDTYSYPSATSSRPHAVQSVSHSGPGTSDGYGYDASGNMTSRPGQSLTYDATGKLATVTVGTATQSNIYDSSGTLLMQTDSKTGTTLFLDGTDLHIGPGTAGVSAVRTYTADGVPFAERTTTPGVAGSMLRWITTDIDRSSDLQVVVSTGAITRRYTDPYGNPRGATPTWSSNHTFLNAPKSTLSGLVQLGARAYDSAIGKFLSVDPVLSPFNPQQNNGYAYASNTPITLTDPSGLCPLGAGNGCDRGAGKNHGSVSTGTPITPSTGDGPTIGNKAGATNGPWKSRAEDSQSKCFALLCGVTTPKVAPKALPKLGQCQSQVTDGNNCETSRDVRIDVSKLLTEDLVPEWLMEWWNTEGTAPNPKYWSGIVNVAYGSSKVVKSAEALAASGAADETGIGIPLGFVAGTIASYNLVTGGARVLRGSMQIAEANDHPMVTETHGEYVMDILNGVVPQIDTAINFIGGLL</sequence>
<feature type="region of interest" description="Disordered" evidence="1">
    <location>
        <begin position="1493"/>
        <end position="1513"/>
    </location>
</feature>
<dbReference type="InterPro" id="IPR006530">
    <property type="entry name" value="YD"/>
</dbReference>
<evidence type="ECO:0008006" key="4">
    <source>
        <dbReference type="Google" id="ProtNLM"/>
    </source>
</evidence>